<feature type="transmembrane region" description="Helical" evidence="1">
    <location>
        <begin position="139"/>
        <end position="158"/>
    </location>
</feature>
<feature type="transmembrane region" description="Helical" evidence="1">
    <location>
        <begin position="30"/>
        <end position="49"/>
    </location>
</feature>
<feature type="transmembrane region" description="Helical" evidence="1">
    <location>
        <begin position="7"/>
        <end position="24"/>
    </location>
</feature>
<feature type="transmembrane region" description="Helical" evidence="1">
    <location>
        <begin position="164"/>
        <end position="185"/>
    </location>
</feature>
<dbReference type="Proteomes" id="UP000281771">
    <property type="component" value="Unassembled WGS sequence"/>
</dbReference>
<evidence type="ECO:0000313" key="3">
    <source>
        <dbReference type="Proteomes" id="UP000281771"/>
    </source>
</evidence>
<evidence type="ECO:0000313" key="2">
    <source>
        <dbReference type="EMBL" id="RRD31948.1"/>
    </source>
</evidence>
<dbReference type="RefSeq" id="WP_124776270.1">
    <property type="nucleotide sequence ID" value="NZ_RQZA01000002.1"/>
</dbReference>
<accession>A0A3P1VDW2</accession>
<proteinExistence type="predicted"/>
<keyword evidence="1" id="KW-0472">Membrane</keyword>
<sequence length="190" mass="22020">MNKIYPWFILSLLLTGAIWFFTPASNPDWIKNSIFIGLIIYLLLLFLFFSKFPTPDSNKQYYFGLTEKLYTGTLMAAMGIYCKGIWFITPDTNPIWLKHLFLGIGLLILFVFFLYFVFKKVDEKPDDRFYTNLARAASFTLIIVLISLLILSMVTFMVPFTLNAGMLLIYGAGMILIFDFSFFFFEKRGG</sequence>
<keyword evidence="3" id="KW-1185">Reference proteome</keyword>
<dbReference type="EMBL" id="RQZA01000002">
    <property type="protein sequence ID" value="RRD31948.1"/>
    <property type="molecule type" value="Genomic_DNA"/>
</dbReference>
<protein>
    <submittedName>
        <fullName evidence="2">DUF3796 domain-containing protein</fullName>
    </submittedName>
</protein>
<comment type="caution">
    <text evidence="2">The sequence shown here is derived from an EMBL/GenBank/DDBJ whole genome shotgun (WGS) entry which is preliminary data.</text>
</comment>
<dbReference type="AlphaFoldDB" id="A0A3P1VDW2"/>
<feature type="transmembrane region" description="Helical" evidence="1">
    <location>
        <begin position="100"/>
        <end position="118"/>
    </location>
</feature>
<gene>
    <name evidence="2" type="ORF">EII38_04130</name>
</gene>
<dbReference type="STRING" id="1123309.GCA_000377005_01182"/>
<reference evidence="2 3" key="1">
    <citation type="submission" date="2018-11" db="EMBL/GenBank/DDBJ databases">
        <title>Genomes From Bacteria Associated with the Canine Oral Cavity: a Test Case for Automated Genome-Based Taxonomic Assignment.</title>
        <authorList>
            <person name="Coil D.A."/>
            <person name="Jospin G."/>
            <person name="Darling A.E."/>
            <person name="Wallis C."/>
            <person name="Davis I.J."/>
            <person name="Harris S."/>
            <person name="Eisen J.A."/>
            <person name="Holcombe L.J."/>
            <person name="O'Flynn C."/>
        </authorList>
    </citation>
    <scope>NUCLEOTIDE SEQUENCE [LARGE SCALE GENOMIC DNA]</scope>
    <source>
        <strain evidence="2 3">OH4621_COT-116</strain>
    </source>
</reference>
<evidence type="ECO:0000256" key="1">
    <source>
        <dbReference type="SAM" id="Phobius"/>
    </source>
</evidence>
<keyword evidence="1" id="KW-0812">Transmembrane</keyword>
<keyword evidence="1" id="KW-1133">Transmembrane helix</keyword>
<organism evidence="2 3">
    <name type="scientific">Streptococcus minor</name>
    <dbReference type="NCBI Taxonomy" id="229549"/>
    <lineage>
        <taxon>Bacteria</taxon>
        <taxon>Bacillati</taxon>
        <taxon>Bacillota</taxon>
        <taxon>Bacilli</taxon>
        <taxon>Lactobacillales</taxon>
        <taxon>Streptococcaceae</taxon>
        <taxon>Streptococcus</taxon>
    </lineage>
</organism>
<feature type="transmembrane region" description="Helical" evidence="1">
    <location>
        <begin position="69"/>
        <end position="88"/>
    </location>
</feature>
<name>A0A3P1VDW2_9STRE</name>